<dbReference type="SMR" id="A0A1C9EG80"/>
<reference evidence="1" key="1">
    <citation type="submission" date="2016-07" db="EMBL/GenBank/DDBJ databases">
        <authorList>
            <person name="Vestergaard G."/>
            <person name="Garrett R.A."/>
        </authorList>
    </citation>
    <scope>NUCLEOTIDE SEQUENCE [LARGE SCALE GENOMIC DNA]</scope>
    <source>
        <strain evidence="1">ATV.v1</strain>
    </source>
</reference>
<evidence type="ECO:0000313" key="1">
    <source>
        <dbReference type="EMBL" id="AON96499.1"/>
    </source>
</evidence>
<name>A0A1C9EG80_ATV</name>
<sequence>MGEGKGENKWGAAQMSNNPIRNKDFKVFGLVEKIYEQKGEFVKLFAEIKKKLYSMSIEQLLLMPSYARSKLKDEYGHIEFEYAGYGDRIVIVKLEDPWTDDTNKRQGKTAFLVYFSYQTSKPLVPAQITYKIRSIFKTMKELNQKGYRVFPALFANSITPGALKILQNPKINIRFFSDVNDLLNWIYSKVLNRLKKIVEIAKFTLKFDKIFTFLKTIIAGLGYEVPSDILMAWASKPVRP</sequence>
<organism evidence="1">
    <name type="scientific">Acidianus two-tailed phage variant 1</name>
    <dbReference type="NCBI Taxonomy" id="1898550"/>
    <lineage>
        <taxon>Viruses</taxon>
        <taxon>Viruses incertae sedis</taxon>
        <taxon>Bicaudaviridae</taxon>
        <taxon>Bicaudavirus</taxon>
        <taxon>Acidianus two-tailed virus</taxon>
    </lineage>
</organism>
<accession>A0A1C9EG80</accession>
<dbReference type="Proteomes" id="UP000225139">
    <property type="component" value="Segment"/>
</dbReference>
<proteinExistence type="predicted"/>
<dbReference type="EMBL" id="KX607102">
    <property type="protein sequence ID" value="AON96499.1"/>
    <property type="molecule type" value="Genomic_DNA"/>
</dbReference>
<protein>
    <submittedName>
        <fullName evidence="1">Uncharacterized protein</fullName>
    </submittedName>
</protein>